<organism evidence="1 2">
    <name type="scientific">Arctium lappa</name>
    <name type="common">Greater burdock</name>
    <name type="synonym">Lappa major</name>
    <dbReference type="NCBI Taxonomy" id="4217"/>
    <lineage>
        <taxon>Eukaryota</taxon>
        <taxon>Viridiplantae</taxon>
        <taxon>Streptophyta</taxon>
        <taxon>Embryophyta</taxon>
        <taxon>Tracheophyta</taxon>
        <taxon>Spermatophyta</taxon>
        <taxon>Magnoliopsida</taxon>
        <taxon>eudicotyledons</taxon>
        <taxon>Gunneridae</taxon>
        <taxon>Pentapetalae</taxon>
        <taxon>asterids</taxon>
        <taxon>campanulids</taxon>
        <taxon>Asterales</taxon>
        <taxon>Asteraceae</taxon>
        <taxon>Carduoideae</taxon>
        <taxon>Cardueae</taxon>
        <taxon>Arctiinae</taxon>
        <taxon>Arctium</taxon>
    </lineage>
</organism>
<reference evidence="1 2" key="2">
    <citation type="journal article" date="2022" name="Mol. Ecol. Resour.">
        <title>The genomes of chicory, endive, great burdock and yacon provide insights into Asteraceae paleo-polyploidization history and plant inulin production.</title>
        <authorList>
            <person name="Fan W."/>
            <person name="Wang S."/>
            <person name="Wang H."/>
            <person name="Wang A."/>
            <person name="Jiang F."/>
            <person name="Liu H."/>
            <person name="Zhao H."/>
            <person name="Xu D."/>
            <person name="Zhang Y."/>
        </authorList>
    </citation>
    <scope>NUCLEOTIDE SEQUENCE [LARGE SCALE GENOMIC DNA]</scope>
    <source>
        <strain evidence="2">cv. Niubang</strain>
    </source>
</reference>
<accession>A0ACB9DJ49</accession>
<proteinExistence type="predicted"/>
<evidence type="ECO:0000313" key="2">
    <source>
        <dbReference type="Proteomes" id="UP001055879"/>
    </source>
</evidence>
<dbReference type="EMBL" id="CM042049">
    <property type="protein sequence ID" value="KAI3746684.1"/>
    <property type="molecule type" value="Genomic_DNA"/>
</dbReference>
<protein>
    <submittedName>
        <fullName evidence="1">Uncharacterized protein</fullName>
    </submittedName>
</protein>
<sequence>MRFDKSRIRTYLCAKSAGIRTPLHAKSKNSQGNVCEKSVKIIKMSSKDEIAKLKAKIVSLEEKIIQKRDNYYQTLPGKENQIEYYEKERSKQIADVNKHSEWLHLHIDDLKMAIRSGKYSEFFNEYKVKVKDLKMKIMDVLKGDKWLEVEKLEKQNFELMEKISEMETDNIKSNEEKSKIVKLKEKGLELRKKVSELEQKIAKDRDEFEKENKGFAQKFSEFSRKTFEENKVVDLKCTKLSQQVTDFEKVTIMERDKFAKEKKKTPDSILQTPRDDSTDSECLIKPVSSSHHKTVSTKRLAQKKLNCSYCGSNDFVSKNYANYWFSSQEVTFRIGLLTQSELCVSHESREATLRLLLLRNLLLTQIQFASSTTHAKLSLHLLVSRKVLFARPSANAKFCLRITWLTQTSFASLIVHEKFQFALRAYHANLKFTPARLRLRTLSETWILPNRFLNFIERQVNGDNMMKSLTKVPFVKPNKETPPTNEEASRLKADRELRANLMLALPNSVYNRVDHCKDYPNLLWAQLEKIMLGSSVATQLRHRRFMNNFEEFKAKDSESIKSVFDRFCVVINDLKKIKVEKTRLETNLKFLNAL</sequence>
<evidence type="ECO:0000313" key="1">
    <source>
        <dbReference type="EMBL" id="KAI3746684.1"/>
    </source>
</evidence>
<keyword evidence="2" id="KW-1185">Reference proteome</keyword>
<dbReference type="Proteomes" id="UP001055879">
    <property type="component" value="Linkage Group LG03"/>
</dbReference>
<name>A0ACB9DJ49_ARCLA</name>
<reference evidence="2" key="1">
    <citation type="journal article" date="2022" name="Mol. Ecol. Resour.">
        <title>The genomes of chicory, endive, great burdock and yacon provide insights into Asteraceae palaeo-polyploidization history and plant inulin production.</title>
        <authorList>
            <person name="Fan W."/>
            <person name="Wang S."/>
            <person name="Wang H."/>
            <person name="Wang A."/>
            <person name="Jiang F."/>
            <person name="Liu H."/>
            <person name="Zhao H."/>
            <person name="Xu D."/>
            <person name="Zhang Y."/>
        </authorList>
    </citation>
    <scope>NUCLEOTIDE SEQUENCE [LARGE SCALE GENOMIC DNA]</scope>
    <source>
        <strain evidence="2">cv. Niubang</strain>
    </source>
</reference>
<gene>
    <name evidence="1" type="ORF">L6452_09123</name>
</gene>
<comment type="caution">
    <text evidence="1">The sequence shown here is derived from an EMBL/GenBank/DDBJ whole genome shotgun (WGS) entry which is preliminary data.</text>
</comment>